<feature type="compositionally biased region" description="Polar residues" evidence="1">
    <location>
        <begin position="366"/>
        <end position="386"/>
    </location>
</feature>
<sequence>MACSGDDILNIDIDPDLLIGLVGKLSLNNIPDFSETLQCLETNANIVPLINDASSSIVPLQCDIPSFNFPSESVSSSSSLNFPNSSSCVPSQYDATSFNNPLESSCSSSSLNLPNISSCAPLQCDVTSSNHPIESSCSSSLLSLNNNESKDGFLSAIGLLSSPRTTQARNSSSSVYDSLDDSSNSCDNSIFVSLGHKELCRAKEKRAKNKKSSSSKKANRKVDFLENSTGDNAESNWHNLPFFCGANFPHKSVDNLRDVFAAGGMVYDINLNDIGSSLKLPFNAYDEANEAHLSSSKQDHSSNILPQSDKSNDLVENSVCSRVLGDGSNFPHKSVDNLQDIFAASGLVCDVQLSDIGGGSKLSYNANETSSSSLNQDAYDNILPQSDKSDDLVEKSVCSPDSGISTSPCPGAVSPFSPQTDDSEEYDDSHYEDDLEMLLAELIKIENSLKCEETSKSNVHVPVLKDSKSAEHHKERIMNFLKEPIFNDLKCQLSLLKGEGEKFRFPELLWENDAKSDCTVSAKTTKKPSPRSKKHKLGMEFKSAVKNELGRYSSIFSKGKHFSSRNKILKQIQDDERIQKQVKLIQKLIVSKKLKRIDIDDCENENKKRRIRLNEPCDKPLEN</sequence>
<comment type="caution">
    <text evidence="2">The sequence shown here is derived from an EMBL/GenBank/DDBJ whole genome shotgun (WGS) entry which is preliminary data.</text>
</comment>
<feature type="region of interest" description="Disordered" evidence="1">
    <location>
        <begin position="203"/>
        <end position="230"/>
    </location>
</feature>
<reference evidence="2 3" key="1">
    <citation type="journal article" date="2022" name="Nat. Ecol. Evol.">
        <title>A masculinizing supergene underlies an exaggerated male reproductive morph in a spider.</title>
        <authorList>
            <person name="Hendrickx F."/>
            <person name="De Corte Z."/>
            <person name="Sonet G."/>
            <person name="Van Belleghem S.M."/>
            <person name="Kostlbacher S."/>
            <person name="Vangestel C."/>
        </authorList>
    </citation>
    <scope>NUCLEOTIDE SEQUENCE [LARGE SCALE GENOMIC DNA]</scope>
    <source>
        <strain evidence="2">W744_W776</strain>
    </source>
</reference>
<dbReference type="AlphaFoldDB" id="A0AAV6UUW1"/>
<accession>A0AAV6UUW1</accession>
<feature type="compositionally biased region" description="Basic residues" evidence="1">
    <location>
        <begin position="203"/>
        <end position="219"/>
    </location>
</feature>
<dbReference type="EMBL" id="JAFNEN010000272">
    <property type="protein sequence ID" value="KAG8187433.1"/>
    <property type="molecule type" value="Genomic_DNA"/>
</dbReference>
<evidence type="ECO:0000256" key="1">
    <source>
        <dbReference type="SAM" id="MobiDB-lite"/>
    </source>
</evidence>
<organism evidence="2 3">
    <name type="scientific">Oedothorax gibbosus</name>
    <dbReference type="NCBI Taxonomy" id="931172"/>
    <lineage>
        <taxon>Eukaryota</taxon>
        <taxon>Metazoa</taxon>
        <taxon>Ecdysozoa</taxon>
        <taxon>Arthropoda</taxon>
        <taxon>Chelicerata</taxon>
        <taxon>Arachnida</taxon>
        <taxon>Araneae</taxon>
        <taxon>Araneomorphae</taxon>
        <taxon>Entelegynae</taxon>
        <taxon>Araneoidea</taxon>
        <taxon>Linyphiidae</taxon>
        <taxon>Erigoninae</taxon>
        <taxon>Oedothorax</taxon>
    </lineage>
</organism>
<proteinExistence type="predicted"/>
<protein>
    <submittedName>
        <fullName evidence="2">Uncharacterized protein</fullName>
    </submittedName>
</protein>
<gene>
    <name evidence="2" type="ORF">JTE90_009506</name>
</gene>
<name>A0AAV6UUW1_9ARAC</name>
<dbReference type="Proteomes" id="UP000827092">
    <property type="component" value="Unassembled WGS sequence"/>
</dbReference>
<evidence type="ECO:0000313" key="2">
    <source>
        <dbReference type="EMBL" id="KAG8187433.1"/>
    </source>
</evidence>
<evidence type="ECO:0000313" key="3">
    <source>
        <dbReference type="Proteomes" id="UP000827092"/>
    </source>
</evidence>
<feature type="region of interest" description="Disordered" evidence="1">
    <location>
        <begin position="366"/>
        <end position="429"/>
    </location>
</feature>
<keyword evidence="3" id="KW-1185">Reference proteome</keyword>